<evidence type="ECO:0000313" key="2">
    <source>
        <dbReference type="Proteomes" id="UP000324222"/>
    </source>
</evidence>
<dbReference type="Proteomes" id="UP000324222">
    <property type="component" value="Unassembled WGS sequence"/>
</dbReference>
<proteinExistence type="predicted"/>
<accession>A0A5B7GJQ3</accession>
<protein>
    <submittedName>
        <fullName evidence="1">Uncharacterized protein</fullName>
    </submittedName>
</protein>
<evidence type="ECO:0000313" key="1">
    <source>
        <dbReference type="EMBL" id="MPC57789.1"/>
    </source>
</evidence>
<reference evidence="1 2" key="1">
    <citation type="submission" date="2019-05" db="EMBL/GenBank/DDBJ databases">
        <title>Another draft genome of Portunus trituberculatus and its Hox gene families provides insights of decapod evolution.</title>
        <authorList>
            <person name="Jeong J.-H."/>
            <person name="Song I."/>
            <person name="Kim S."/>
            <person name="Choi T."/>
            <person name="Kim D."/>
            <person name="Ryu S."/>
            <person name="Kim W."/>
        </authorList>
    </citation>
    <scope>NUCLEOTIDE SEQUENCE [LARGE SCALE GENOMIC DNA]</scope>
    <source>
        <tissue evidence="1">Muscle</tissue>
    </source>
</reference>
<keyword evidence="2" id="KW-1185">Reference proteome</keyword>
<name>A0A5B7GJQ3_PORTR</name>
<dbReference type="EMBL" id="VSRR010015082">
    <property type="protein sequence ID" value="MPC57789.1"/>
    <property type="molecule type" value="Genomic_DNA"/>
</dbReference>
<comment type="caution">
    <text evidence="1">The sequence shown here is derived from an EMBL/GenBank/DDBJ whole genome shotgun (WGS) entry which is preliminary data.</text>
</comment>
<sequence length="113" mass="12444">MILRGHRAPPGLSFTLVVPGGASALHAAPAIAYRHARPREMRLNTVVREGYQRVNSKGWCAWSAAIGARGQLFVSVTGQFGSKGRGGRVYYTRRSRIIYLPTYLSRVHPCVCC</sequence>
<gene>
    <name evidence="1" type="ORF">E2C01_051777</name>
</gene>
<dbReference type="AlphaFoldDB" id="A0A5B7GJQ3"/>
<organism evidence="1 2">
    <name type="scientific">Portunus trituberculatus</name>
    <name type="common">Swimming crab</name>
    <name type="synonym">Neptunus trituberculatus</name>
    <dbReference type="NCBI Taxonomy" id="210409"/>
    <lineage>
        <taxon>Eukaryota</taxon>
        <taxon>Metazoa</taxon>
        <taxon>Ecdysozoa</taxon>
        <taxon>Arthropoda</taxon>
        <taxon>Crustacea</taxon>
        <taxon>Multicrustacea</taxon>
        <taxon>Malacostraca</taxon>
        <taxon>Eumalacostraca</taxon>
        <taxon>Eucarida</taxon>
        <taxon>Decapoda</taxon>
        <taxon>Pleocyemata</taxon>
        <taxon>Brachyura</taxon>
        <taxon>Eubrachyura</taxon>
        <taxon>Portunoidea</taxon>
        <taxon>Portunidae</taxon>
        <taxon>Portuninae</taxon>
        <taxon>Portunus</taxon>
    </lineage>
</organism>